<feature type="transmembrane region" description="Helical" evidence="1">
    <location>
        <begin position="75"/>
        <end position="94"/>
    </location>
</feature>
<name>A0A382Y9M6_9ZZZZ</name>
<dbReference type="AlphaFoldDB" id="A0A382Y9M6"/>
<proteinExistence type="predicted"/>
<sequence length="98" mass="11627">MIKYINKLTDLFIKLSLPNVKAKHKRRGIKWTKKIEQKQILRFKSTLPVMYWYGIMWVCAVTLPENVLRAIPSEIPVGMFFLLAIWGINNYFGWVKIK</sequence>
<feature type="transmembrane region" description="Helical" evidence="1">
    <location>
        <begin position="43"/>
        <end position="63"/>
    </location>
</feature>
<protein>
    <submittedName>
        <fullName evidence="2">Uncharacterized protein</fullName>
    </submittedName>
</protein>
<gene>
    <name evidence="2" type="ORF">METZ01_LOCUS432870</name>
</gene>
<accession>A0A382Y9M6</accession>
<dbReference type="EMBL" id="UINC01174075">
    <property type="protein sequence ID" value="SVD80016.1"/>
    <property type="molecule type" value="Genomic_DNA"/>
</dbReference>
<keyword evidence="1" id="KW-1133">Transmembrane helix</keyword>
<evidence type="ECO:0000313" key="2">
    <source>
        <dbReference type="EMBL" id="SVD80016.1"/>
    </source>
</evidence>
<organism evidence="2">
    <name type="scientific">marine metagenome</name>
    <dbReference type="NCBI Taxonomy" id="408172"/>
    <lineage>
        <taxon>unclassified sequences</taxon>
        <taxon>metagenomes</taxon>
        <taxon>ecological metagenomes</taxon>
    </lineage>
</organism>
<evidence type="ECO:0000256" key="1">
    <source>
        <dbReference type="SAM" id="Phobius"/>
    </source>
</evidence>
<keyword evidence="1" id="KW-0472">Membrane</keyword>
<keyword evidence="1" id="KW-0812">Transmembrane</keyword>
<reference evidence="2" key="1">
    <citation type="submission" date="2018-05" db="EMBL/GenBank/DDBJ databases">
        <authorList>
            <person name="Lanie J.A."/>
            <person name="Ng W.-L."/>
            <person name="Kazmierczak K.M."/>
            <person name="Andrzejewski T.M."/>
            <person name="Davidsen T.M."/>
            <person name="Wayne K.J."/>
            <person name="Tettelin H."/>
            <person name="Glass J.I."/>
            <person name="Rusch D."/>
            <person name="Podicherti R."/>
            <person name="Tsui H.-C.T."/>
            <person name="Winkler M.E."/>
        </authorList>
    </citation>
    <scope>NUCLEOTIDE SEQUENCE</scope>
</reference>